<dbReference type="GO" id="GO:0098793">
    <property type="term" value="C:presynapse"/>
    <property type="evidence" value="ECO:0007669"/>
    <property type="project" value="GOC"/>
</dbReference>
<dbReference type="InterPro" id="IPR033616">
    <property type="entry name" value="BLTP1"/>
</dbReference>
<dbReference type="EMBL" id="CAJNOI010003817">
    <property type="protein sequence ID" value="CAF1530164.1"/>
    <property type="molecule type" value="Genomic_DNA"/>
</dbReference>
<organism evidence="2 3">
    <name type="scientific">Adineta steineri</name>
    <dbReference type="NCBI Taxonomy" id="433720"/>
    <lineage>
        <taxon>Eukaryota</taxon>
        <taxon>Metazoa</taxon>
        <taxon>Spiralia</taxon>
        <taxon>Gnathifera</taxon>
        <taxon>Rotifera</taxon>
        <taxon>Eurotatoria</taxon>
        <taxon>Bdelloidea</taxon>
        <taxon>Adinetida</taxon>
        <taxon>Adinetidae</taxon>
        <taxon>Adineta</taxon>
    </lineage>
</organism>
<dbReference type="PANTHER" id="PTHR31640:SF1">
    <property type="entry name" value="BRIDGE-LIKE LIPID TRANSFER PROTEIN FAMILY MEMBER 1"/>
    <property type="match status" value="1"/>
</dbReference>
<protein>
    <submittedName>
        <fullName evidence="2">Uncharacterized protein</fullName>
    </submittedName>
</protein>
<reference evidence="2" key="1">
    <citation type="submission" date="2021-02" db="EMBL/GenBank/DDBJ databases">
        <authorList>
            <person name="Nowell W R."/>
        </authorList>
    </citation>
    <scope>NUCLEOTIDE SEQUENCE</scope>
</reference>
<comment type="caution">
    <text evidence="2">The sequence shown here is derived from an EMBL/GenBank/DDBJ whole genome shotgun (WGS) entry which is preliminary data.</text>
</comment>
<sequence length="320" mass="36883">MVILSLKLVKKANGNISPIKCRISDTHLFSLLQLMKTVLYPQTFHQKQDQIDTILLCALLDLIYYTDEFSHILFEIIEIPHTDDEQCPIASCERFCFEMTTDLDETRLQVFFLPVNVYAEDSIVRNKTDQHLSTRCLQLSSLSIRGHAMLSHEGLPPERETLEYAGQMEIILDSISARLTTNQLEKTLGFVKKLYLQIMEDEYTLTLGNAVNVQIAPICLCMCNMHTSLCNESLTLKNLVQKSVRESRINAKFEYHPPTPATTNEQLEFLRRDYQHSQRPHFLYNPKSQQTLNIPTISTNLKRPSYVGLATNYYTLVQDE</sequence>
<name>A0A816ESP0_9BILA</name>
<dbReference type="Proteomes" id="UP000663832">
    <property type="component" value="Unassembled WGS sequence"/>
</dbReference>
<dbReference type="AlphaFoldDB" id="A0A816ESP0"/>
<evidence type="ECO:0000313" key="1">
    <source>
        <dbReference type="EMBL" id="CAF1530164.1"/>
    </source>
</evidence>
<dbReference type="EMBL" id="CAJNOM010004183">
    <property type="protein sequence ID" value="CAF1653347.1"/>
    <property type="molecule type" value="Genomic_DNA"/>
</dbReference>
<dbReference type="OrthoDB" id="10051416at2759"/>
<proteinExistence type="predicted"/>
<gene>
    <name evidence="1" type="ORF">BJG266_LOCUS44852</name>
    <name evidence="2" type="ORF">QVE165_LOCUS61826</name>
</gene>
<evidence type="ECO:0000313" key="3">
    <source>
        <dbReference type="Proteomes" id="UP000663832"/>
    </source>
</evidence>
<dbReference type="PANTHER" id="PTHR31640">
    <property type="entry name" value="TRANSMEMBRANE PROTEIN KIAA1109"/>
    <property type="match status" value="1"/>
</dbReference>
<dbReference type="GO" id="GO:0048488">
    <property type="term" value="P:synaptic vesicle endocytosis"/>
    <property type="evidence" value="ECO:0007669"/>
    <property type="project" value="TreeGrafter"/>
</dbReference>
<accession>A0A816ESP0</accession>
<dbReference type="Proteomes" id="UP000663877">
    <property type="component" value="Unassembled WGS sequence"/>
</dbReference>
<keyword evidence="3" id="KW-1185">Reference proteome</keyword>
<evidence type="ECO:0000313" key="2">
    <source>
        <dbReference type="EMBL" id="CAF1653347.1"/>
    </source>
</evidence>